<dbReference type="OrthoDB" id="259319at2"/>
<keyword evidence="4" id="KW-1185">Reference proteome</keyword>
<proteinExistence type="predicted"/>
<reference evidence="4" key="1">
    <citation type="submission" date="2016-10" db="EMBL/GenBank/DDBJ databases">
        <authorList>
            <person name="Varghese N."/>
            <person name="Submissions S."/>
        </authorList>
    </citation>
    <scope>NUCLEOTIDE SEQUENCE [LARGE SCALE GENOMIC DNA]</scope>
    <source>
        <strain evidence="4">DSM 26348</strain>
    </source>
</reference>
<sequence>MQKSRGPLQKGFTLIELLVVIAIIAILIALLLPAVQQAREAARRSQCKNNLKQIGLAMHNYLDVNNTFPPGHIYDVVYGNGNATTRPYLGWAVYLLPYIDQAGLYGQIDTNSQGFAKDWNTDNAALFTLSRTPISAYICPSDPMGPLNLDWGVAGAPSSPTTPGKSNYVANYSNNSVFGQNTILRIADILDGTSNTFLVGEKTSKLNYYAGVWMGPHRWGTGVGQYTSESIYGYANGTPQPGVPWRINGDGTGGTNTSQYFKGNFSSSHTGGAHFVYGDGKVVFLSENIDLTQFNAMATKAGGEIVGEF</sequence>
<feature type="transmembrane region" description="Helical" evidence="1">
    <location>
        <begin position="12"/>
        <end position="35"/>
    </location>
</feature>
<evidence type="ECO:0000259" key="2">
    <source>
        <dbReference type="Pfam" id="PF07596"/>
    </source>
</evidence>
<dbReference type="NCBIfam" id="TIGR04294">
    <property type="entry name" value="pre_pil_HX9DG"/>
    <property type="match status" value="1"/>
</dbReference>
<dbReference type="Pfam" id="PF07963">
    <property type="entry name" value="N_methyl"/>
    <property type="match status" value="1"/>
</dbReference>
<accession>A0A1I3HYV0</accession>
<evidence type="ECO:0000313" key="3">
    <source>
        <dbReference type="EMBL" id="SFI40783.1"/>
    </source>
</evidence>
<dbReference type="PANTHER" id="PTHR30093">
    <property type="entry name" value="GENERAL SECRETION PATHWAY PROTEIN G"/>
    <property type="match status" value="1"/>
</dbReference>
<dbReference type="EMBL" id="FOQD01000008">
    <property type="protein sequence ID" value="SFI40783.1"/>
    <property type="molecule type" value="Genomic_DNA"/>
</dbReference>
<gene>
    <name evidence="3" type="ORF">SAMN05421753_108245</name>
</gene>
<dbReference type="InterPro" id="IPR045584">
    <property type="entry name" value="Pilin-like"/>
</dbReference>
<dbReference type="RefSeq" id="WP_092050615.1">
    <property type="nucleotide sequence ID" value="NZ_FOQD01000008.1"/>
</dbReference>
<dbReference type="AlphaFoldDB" id="A0A1I3HYV0"/>
<dbReference type="Pfam" id="PF07596">
    <property type="entry name" value="SBP_bac_10"/>
    <property type="match status" value="1"/>
</dbReference>
<keyword evidence="1" id="KW-0472">Membrane</keyword>
<dbReference type="PANTHER" id="PTHR30093:SF2">
    <property type="entry name" value="TYPE II SECRETION SYSTEM PROTEIN H"/>
    <property type="match status" value="1"/>
</dbReference>
<evidence type="ECO:0000313" key="4">
    <source>
        <dbReference type="Proteomes" id="UP000199518"/>
    </source>
</evidence>
<keyword evidence="1" id="KW-0812">Transmembrane</keyword>
<dbReference type="InterPro" id="IPR012902">
    <property type="entry name" value="N_methyl_site"/>
</dbReference>
<keyword evidence="1" id="KW-1133">Transmembrane helix</keyword>
<dbReference type="STRING" id="1576369.SAMN05421753_108245"/>
<dbReference type="SUPFAM" id="SSF54523">
    <property type="entry name" value="Pili subunits"/>
    <property type="match status" value="1"/>
</dbReference>
<dbReference type="Gene3D" id="3.30.700.10">
    <property type="entry name" value="Glycoprotein, Type 4 Pilin"/>
    <property type="match status" value="1"/>
</dbReference>
<feature type="domain" description="DUF1559" evidence="2">
    <location>
        <begin position="36"/>
        <end position="291"/>
    </location>
</feature>
<protein>
    <submittedName>
        <fullName evidence="3">Prepilin-type N-terminal cleavage/methylation domain-containing protein</fullName>
    </submittedName>
</protein>
<organism evidence="3 4">
    <name type="scientific">Planctomicrobium piriforme</name>
    <dbReference type="NCBI Taxonomy" id="1576369"/>
    <lineage>
        <taxon>Bacteria</taxon>
        <taxon>Pseudomonadati</taxon>
        <taxon>Planctomycetota</taxon>
        <taxon>Planctomycetia</taxon>
        <taxon>Planctomycetales</taxon>
        <taxon>Planctomycetaceae</taxon>
        <taxon>Planctomicrobium</taxon>
    </lineage>
</organism>
<dbReference type="PROSITE" id="PS00409">
    <property type="entry name" value="PROKAR_NTER_METHYL"/>
    <property type="match status" value="1"/>
</dbReference>
<dbReference type="Proteomes" id="UP000199518">
    <property type="component" value="Unassembled WGS sequence"/>
</dbReference>
<evidence type="ECO:0000256" key="1">
    <source>
        <dbReference type="SAM" id="Phobius"/>
    </source>
</evidence>
<dbReference type="InterPro" id="IPR011453">
    <property type="entry name" value="DUF1559"/>
</dbReference>
<dbReference type="InterPro" id="IPR027558">
    <property type="entry name" value="Pre_pil_HX9DG_C"/>
</dbReference>
<dbReference type="NCBIfam" id="TIGR02532">
    <property type="entry name" value="IV_pilin_GFxxxE"/>
    <property type="match status" value="1"/>
</dbReference>
<name>A0A1I3HYV0_9PLAN</name>